<organism evidence="1 2">
    <name type="scientific">Dovyalis caffra</name>
    <dbReference type="NCBI Taxonomy" id="77055"/>
    <lineage>
        <taxon>Eukaryota</taxon>
        <taxon>Viridiplantae</taxon>
        <taxon>Streptophyta</taxon>
        <taxon>Embryophyta</taxon>
        <taxon>Tracheophyta</taxon>
        <taxon>Spermatophyta</taxon>
        <taxon>Magnoliopsida</taxon>
        <taxon>eudicotyledons</taxon>
        <taxon>Gunneridae</taxon>
        <taxon>Pentapetalae</taxon>
        <taxon>rosids</taxon>
        <taxon>fabids</taxon>
        <taxon>Malpighiales</taxon>
        <taxon>Salicaceae</taxon>
        <taxon>Flacourtieae</taxon>
        <taxon>Dovyalis</taxon>
    </lineage>
</organism>
<protein>
    <submittedName>
        <fullName evidence="1">Uncharacterized protein</fullName>
    </submittedName>
</protein>
<sequence length="55" mass="6526">MDNQEKRFINQIRSIKKWDSELQKVGITNQPSYGSCLTETDLQEIFSHPKRNIME</sequence>
<dbReference type="EMBL" id="CAWUPB010000913">
    <property type="protein sequence ID" value="CAK7329770.1"/>
    <property type="molecule type" value="Genomic_DNA"/>
</dbReference>
<gene>
    <name evidence="1" type="ORF">DCAF_LOCUS7528</name>
</gene>
<dbReference type="AlphaFoldDB" id="A0AAV1RB90"/>
<evidence type="ECO:0000313" key="1">
    <source>
        <dbReference type="EMBL" id="CAK7329770.1"/>
    </source>
</evidence>
<reference evidence="1 2" key="1">
    <citation type="submission" date="2024-01" db="EMBL/GenBank/DDBJ databases">
        <authorList>
            <person name="Waweru B."/>
        </authorList>
    </citation>
    <scope>NUCLEOTIDE SEQUENCE [LARGE SCALE GENOMIC DNA]</scope>
</reference>
<accession>A0AAV1RB90</accession>
<keyword evidence="2" id="KW-1185">Reference proteome</keyword>
<comment type="caution">
    <text evidence="1">The sequence shown here is derived from an EMBL/GenBank/DDBJ whole genome shotgun (WGS) entry which is preliminary data.</text>
</comment>
<evidence type="ECO:0000313" key="2">
    <source>
        <dbReference type="Proteomes" id="UP001314170"/>
    </source>
</evidence>
<proteinExistence type="predicted"/>
<name>A0AAV1RB90_9ROSI</name>
<dbReference type="Proteomes" id="UP001314170">
    <property type="component" value="Unassembled WGS sequence"/>
</dbReference>